<name>A0A7R8W2E9_9CRUS</name>
<gene>
    <name evidence="1" type="ORF">CTOB1V02_LOCUS1074</name>
</gene>
<dbReference type="AlphaFoldDB" id="A0A7R8W2E9"/>
<proteinExistence type="predicted"/>
<accession>A0A7R8W2E9</accession>
<sequence>MIDEITSAPRTEPQYSSLIWMSLGKAPETRRMTEASGKKPLRSNQYLLTTSFHGPGLSQGAVFALSCVLIVVFLVNAIIVIGVRRYLRYRAKRAEQNQDDGTSTPNTEEQLSFININHEYI</sequence>
<protein>
    <submittedName>
        <fullName evidence="1">Uncharacterized protein</fullName>
    </submittedName>
</protein>
<organism evidence="1">
    <name type="scientific">Cyprideis torosa</name>
    <dbReference type="NCBI Taxonomy" id="163714"/>
    <lineage>
        <taxon>Eukaryota</taxon>
        <taxon>Metazoa</taxon>
        <taxon>Ecdysozoa</taxon>
        <taxon>Arthropoda</taxon>
        <taxon>Crustacea</taxon>
        <taxon>Oligostraca</taxon>
        <taxon>Ostracoda</taxon>
        <taxon>Podocopa</taxon>
        <taxon>Podocopida</taxon>
        <taxon>Cytherocopina</taxon>
        <taxon>Cytheroidea</taxon>
        <taxon>Cytherideidae</taxon>
        <taxon>Cyprideis</taxon>
    </lineage>
</organism>
<evidence type="ECO:0000313" key="1">
    <source>
        <dbReference type="EMBL" id="CAD7223079.1"/>
    </source>
</evidence>
<reference evidence="1" key="1">
    <citation type="submission" date="2020-11" db="EMBL/GenBank/DDBJ databases">
        <authorList>
            <person name="Tran Van P."/>
        </authorList>
    </citation>
    <scope>NUCLEOTIDE SEQUENCE</scope>
</reference>
<dbReference type="EMBL" id="OB660146">
    <property type="protein sequence ID" value="CAD7223079.1"/>
    <property type="molecule type" value="Genomic_DNA"/>
</dbReference>